<gene>
    <name evidence="14" type="ORF">B9G98_04318</name>
</gene>
<keyword evidence="4 12" id="KW-0812">Transmembrane</keyword>
<evidence type="ECO:0000256" key="10">
    <source>
        <dbReference type="ARBA" id="ARBA00023136"/>
    </source>
</evidence>
<evidence type="ECO:0000256" key="7">
    <source>
        <dbReference type="ARBA" id="ARBA00022840"/>
    </source>
</evidence>
<feature type="transmembrane region" description="Helical" evidence="12">
    <location>
        <begin position="6"/>
        <end position="28"/>
    </location>
</feature>
<evidence type="ECO:0000256" key="2">
    <source>
        <dbReference type="ARBA" id="ARBA00009919"/>
    </source>
</evidence>
<dbReference type="GO" id="GO:0061503">
    <property type="term" value="F:tRNA threonylcarbamoyladenosine dehydratase"/>
    <property type="evidence" value="ECO:0007669"/>
    <property type="project" value="TreeGrafter"/>
</dbReference>
<evidence type="ECO:0000256" key="12">
    <source>
        <dbReference type="SAM" id="Phobius"/>
    </source>
</evidence>
<keyword evidence="15" id="KW-1185">Reference proteome</keyword>
<keyword evidence="7" id="KW-0067">ATP-binding</keyword>
<dbReference type="AlphaFoldDB" id="A0A2T0FNZ3"/>
<dbReference type="FunFam" id="3.40.50.720:FF:000125">
    <property type="entry name" value="tRNA threonylcarbamoyladenosine dehydratase 2-like"/>
    <property type="match status" value="1"/>
</dbReference>
<dbReference type="GO" id="GO:0005524">
    <property type="term" value="F:ATP binding"/>
    <property type="evidence" value="ECO:0007669"/>
    <property type="project" value="UniProtKB-KW"/>
</dbReference>
<keyword evidence="8 12" id="KW-1133">Transmembrane helix</keyword>
<dbReference type="PANTHER" id="PTHR43267:SF2">
    <property type="entry name" value="TRNA THREONYLCARBAMOYLADENOSINE DEHYDRATASE 1-RELATED"/>
    <property type="match status" value="1"/>
</dbReference>
<evidence type="ECO:0000256" key="11">
    <source>
        <dbReference type="ARBA" id="ARBA00060084"/>
    </source>
</evidence>
<evidence type="ECO:0000256" key="4">
    <source>
        <dbReference type="ARBA" id="ARBA00022692"/>
    </source>
</evidence>
<dbReference type="CDD" id="cd00755">
    <property type="entry name" value="YgdL_like"/>
    <property type="match status" value="1"/>
</dbReference>
<evidence type="ECO:0000256" key="3">
    <source>
        <dbReference type="ARBA" id="ARBA00022598"/>
    </source>
</evidence>
<dbReference type="RefSeq" id="XP_024666643.1">
    <property type="nucleotide sequence ID" value="XM_024810875.1"/>
</dbReference>
<dbReference type="PROSITE" id="PS51257">
    <property type="entry name" value="PROKAR_LIPOPROTEIN"/>
    <property type="match status" value="1"/>
</dbReference>
<dbReference type="PANTHER" id="PTHR43267">
    <property type="entry name" value="TRNA THREONYLCARBAMOYLADENOSINE DEHYDRATASE"/>
    <property type="match status" value="1"/>
</dbReference>
<dbReference type="GO" id="GO:0008641">
    <property type="term" value="F:ubiquitin-like modifier activating enzyme activity"/>
    <property type="evidence" value="ECO:0007669"/>
    <property type="project" value="InterPro"/>
</dbReference>
<name>A0A2T0FNZ3_9ASCO</name>
<sequence length="442" mass="49150">MHRDSLVPVLVSSAVSVCATLACVSLLLKSRNEPVDSGPKQPKPAAQNFDQEIINEQLARNRAFLGETGVACIRKTKIVVVGAGGVGSWVATMLVRNGIGRLRVIDFDQVTLSSLNRHCCATLEDVGTSKVNCLAAYLNKVCPWVEIEPINALWTKDKTNLLDGADYVVDCIDNIDTKVDLLAYCYHNQIPVISSMGAGCKGDPTRVEVADISRTAEDPLSRATRIKLRKRGVKQGIPVVFSSEKPGKDKAKLLDLEESQLEEGNVHELSVLQDFRVRILPVLGPLPALFGLTIATHLLTLLGGYDSVYDPLLGGYSVAGKNRTKLYESCLHSVVGQMARMKWTEERETSVSIDDVAYLIEEVWKGKTITGQYNRLHLTVWDPAKPRDIHNMVPVNKEQQAAHEEKVFRQKLPLEEVYSAEVLDLVMRRQKLDQWYETFRSN</sequence>
<comment type="function">
    <text evidence="11">Catalyzes the ATP-dependent dehydration of threonylcarbamoyladenosine at position 37 (t(6)A37) to form cyclic t(6)A37 (ct(6)A37) in tRNAs that read codons beginning with adenine.</text>
</comment>
<dbReference type="InterPro" id="IPR045886">
    <property type="entry name" value="ThiF/MoeB/HesA"/>
</dbReference>
<dbReference type="SUPFAM" id="SSF69572">
    <property type="entry name" value="Activating enzymes of the ubiquitin-like proteins"/>
    <property type="match status" value="1"/>
</dbReference>
<reference evidence="14 15" key="1">
    <citation type="submission" date="2017-04" db="EMBL/GenBank/DDBJ databases">
        <title>Genome sequencing of [Candida] sorbophila.</title>
        <authorList>
            <person name="Ahn J.O."/>
        </authorList>
    </citation>
    <scope>NUCLEOTIDE SEQUENCE [LARGE SCALE GENOMIC DNA]</scope>
    <source>
        <strain evidence="14 15">DS02</strain>
    </source>
</reference>
<dbReference type="Gene3D" id="3.40.50.720">
    <property type="entry name" value="NAD(P)-binding Rossmann-like Domain"/>
    <property type="match status" value="1"/>
</dbReference>
<feature type="domain" description="THIF-type NAD/FAD binding fold" evidence="13">
    <location>
        <begin position="59"/>
        <end position="308"/>
    </location>
</feature>
<dbReference type="InterPro" id="IPR000594">
    <property type="entry name" value="ThiF_NAD_FAD-bd"/>
</dbReference>
<accession>A0A2T0FNZ3</accession>
<dbReference type="GO" id="GO:0005741">
    <property type="term" value="C:mitochondrial outer membrane"/>
    <property type="evidence" value="ECO:0007669"/>
    <property type="project" value="UniProtKB-SubCell"/>
</dbReference>
<evidence type="ECO:0000256" key="5">
    <source>
        <dbReference type="ARBA" id="ARBA00022741"/>
    </source>
</evidence>
<keyword evidence="3" id="KW-0436">Ligase</keyword>
<dbReference type="InterPro" id="IPR035985">
    <property type="entry name" value="Ubiquitin-activating_enz"/>
</dbReference>
<dbReference type="GeneID" id="36518066"/>
<evidence type="ECO:0000256" key="8">
    <source>
        <dbReference type="ARBA" id="ARBA00022989"/>
    </source>
</evidence>
<dbReference type="EMBL" id="NDIQ01000022">
    <property type="protein sequence ID" value="PRT56698.1"/>
    <property type="molecule type" value="Genomic_DNA"/>
</dbReference>
<keyword evidence="6" id="KW-1000">Mitochondrion outer membrane</keyword>
<dbReference type="Proteomes" id="UP000238350">
    <property type="component" value="Unassembled WGS sequence"/>
</dbReference>
<evidence type="ECO:0000256" key="1">
    <source>
        <dbReference type="ARBA" id="ARBA00004374"/>
    </source>
</evidence>
<comment type="caution">
    <text evidence="14">The sequence shown here is derived from an EMBL/GenBank/DDBJ whole genome shotgun (WGS) entry which is preliminary data.</text>
</comment>
<dbReference type="Pfam" id="PF00899">
    <property type="entry name" value="ThiF"/>
    <property type="match status" value="1"/>
</dbReference>
<evidence type="ECO:0000256" key="9">
    <source>
        <dbReference type="ARBA" id="ARBA00023128"/>
    </source>
</evidence>
<comment type="similarity">
    <text evidence="2">Belongs to the HesA/MoeB/ThiF family.</text>
</comment>
<organism evidence="14 15">
    <name type="scientific">Wickerhamiella sorbophila</name>
    <dbReference type="NCBI Taxonomy" id="45607"/>
    <lineage>
        <taxon>Eukaryota</taxon>
        <taxon>Fungi</taxon>
        <taxon>Dikarya</taxon>
        <taxon>Ascomycota</taxon>
        <taxon>Saccharomycotina</taxon>
        <taxon>Dipodascomycetes</taxon>
        <taxon>Dipodascales</taxon>
        <taxon>Trichomonascaceae</taxon>
        <taxon>Wickerhamiella</taxon>
    </lineage>
</organism>
<evidence type="ECO:0000313" key="15">
    <source>
        <dbReference type="Proteomes" id="UP000238350"/>
    </source>
</evidence>
<dbReference type="GO" id="GO:0061504">
    <property type="term" value="P:cyclic threonylcarbamoyladenosine biosynthetic process"/>
    <property type="evidence" value="ECO:0007669"/>
    <property type="project" value="TreeGrafter"/>
</dbReference>
<evidence type="ECO:0000256" key="6">
    <source>
        <dbReference type="ARBA" id="ARBA00022787"/>
    </source>
</evidence>
<comment type="subcellular location">
    <subcellularLocation>
        <location evidence="1">Mitochondrion outer membrane</location>
        <topology evidence="1">Multi-pass membrane protein</topology>
    </subcellularLocation>
</comment>
<protein>
    <submittedName>
        <fullName evidence="14">tRNA threonylcarbamoyladenosine dehydratase 2</fullName>
    </submittedName>
</protein>
<keyword evidence="9" id="KW-0496">Mitochondrion</keyword>
<keyword evidence="10 12" id="KW-0472">Membrane</keyword>
<evidence type="ECO:0000313" key="14">
    <source>
        <dbReference type="EMBL" id="PRT56698.1"/>
    </source>
</evidence>
<proteinExistence type="inferred from homology"/>
<dbReference type="OrthoDB" id="10265862at2759"/>
<keyword evidence="5" id="KW-0547">Nucleotide-binding</keyword>
<dbReference type="STRING" id="45607.A0A2T0FNZ3"/>
<evidence type="ECO:0000259" key="13">
    <source>
        <dbReference type="Pfam" id="PF00899"/>
    </source>
</evidence>